<evidence type="ECO:0000259" key="1">
    <source>
        <dbReference type="Pfam" id="PF22515"/>
    </source>
</evidence>
<evidence type="ECO:0000313" key="5">
    <source>
        <dbReference type="Proteomes" id="UP000184315"/>
    </source>
</evidence>
<dbReference type="Pfam" id="PF22515">
    <property type="entry name" value="DUF6996"/>
    <property type="match status" value="1"/>
</dbReference>
<gene>
    <name evidence="4" type="ORF">PL9214520161</name>
</gene>
<organism evidence="4 5">
    <name type="scientific">Planktothrix tepida PCC 9214</name>
    <dbReference type="NCBI Taxonomy" id="671072"/>
    <lineage>
        <taxon>Bacteria</taxon>
        <taxon>Bacillati</taxon>
        <taxon>Cyanobacteriota</taxon>
        <taxon>Cyanophyceae</taxon>
        <taxon>Oscillatoriophycideae</taxon>
        <taxon>Oscillatoriales</taxon>
        <taxon>Microcoleaceae</taxon>
        <taxon>Planktothrix</taxon>
    </lineage>
</organism>
<dbReference type="InterPro" id="IPR054266">
    <property type="entry name" value="DUF6997"/>
</dbReference>
<feature type="domain" description="DUF6997" evidence="2">
    <location>
        <begin position="80"/>
        <end position="253"/>
    </location>
</feature>
<dbReference type="STRING" id="671072.PL9214520161"/>
<proteinExistence type="predicted"/>
<dbReference type="InterPro" id="IPR054265">
    <property type="entry name" value="DUF6996"/>
</dbReference>
<dbReference type="RefSeq" id="WP_072720244.1">
    <property type="nucleotide sequence ID" value="NZ_LN889803.1"/>
</dbReference>
<dbReference type="Pfam" id="PF22518">
    <property type="entry name" value="DUF6997"/>
    <property type="match status" value="1"/>
</dbReference>
<dbReference type="InterPro" id="IPR055650">
    <property type="entry name" value="DUF7226"/>
</dbReference>
<dbReference type="Proteomes" id="UP000184315">
    <property type="component" value="Unassembled WGS sequence"/>
</dbReference>
<protein>
    <recommendedName>
        <fullName evidence="6">Translation elongation factor</fullName>
    </recommendedName>
</protein>
<reference evidence="5" key="1">
    <citation type="submission" date="2015-10" db="EMBL/GenBank/DDBJ databases">
        <authorList>
            <person name="Regsiter A."/>
            <person name="william w."/>
        </authorList>
    </citation>
    <scope>NUCLEOTIDE SEQUENCE [LARGE SCALE GENOMIC DNA]</scope>
</reference>
<evidence type="ECO:0008006" key="6">
    <source>
        <dbReference type="Google" id="ProtNLM"/>
    </source>
</evidence>
<feature type="domain" description="DUF7226" evidence="3">
    <location>
        <begin position="289"/>
        <end position="428"/>
    </location>
</feature>
<feature type="domain" description="DUF6996" evidence="1">
    <location>
        <begin position="10"/>
        <end position="78"/>
    </location>
</feature>
<evidence type="ECO:0000259" key="2">
    <source>
        <dbReference type="Pfam" id="PF22518"/>
    </source>
</evidence>
<keyword evidence="5" id="KW-1185">Reference proteome</keyword>
<sequence length="430" mass="50451">MNNKKPGKNDIAWETLFQRYSILDIIAKQGYFEIEATQINEERESRLMAKFDHSVNLPNIFKDNNLSILPISRSKYIIGCFDAYLNVKYSTDIEPIDIEFPSYIESIDYTHLYSESSAISCAFNTGIINDLLGEETSFTLSGRMSSGCFDFTIKNHLNNQIYPISVINSQCEIDAGFESENYLILIEAKKYQTDDFIIRQLYYPYRLWSQKITKKVIPILMTYSNDIFSFFIYEFKNEFDYNSIRLIEQKNYIIAPEEITQQDVSDIFETITLISEPSKPFPQANNFERVIDLLSLLVERDLTRDEITENYQFDQRQTGYYTNAGQYLGLVEKYKAVGTGDITFRLTQEAREILSKRQKHKYLSLIRKILERQVFNTVFQLNLSRGKMPSQEEICEIILSSRAELSKQTPGRRQSTVRNWIYWIFKQIQD</sequence>
<dbReference type="Pfam" id="PF23871">
    <property type="entry name" value="DUF7226"/>
    <property type="match status" value="1"/>
</dbReference>
<dbReference type="AlphaFoldDB" id="A0A1J1LN23"/>
<accession>A0A1J1LN23</accession>
<dbReference type="OrthoDB" id="9774819at2"/>
<evidence type="ECO:0000313" key="4">
    <source>
        <dbReference type="EMBL" id="CUR33622.1"/>
    </source>
</evidence>
<evidence type="ECO:0000259" key="3">
    <source>
        <dbReference type="Pfam" id="PF23871"/>
    </source>
</evidence>
<dbReference type="EMBL" id="CZDF01000158">
    <property type="protein sequence ID" value="CUR33622.1"/>
    <property type="molecule type" value="Genomic_DNA"/>
</dbReference>
<name>A0A1J1LN23_9CYAN</name>